<accession>A0ABQ2DMF6</accession>
<dbReference type="PANTHER" id="PTHR33169:SF14">
    <property type="entry name" value="TRANSCRIPTIONAL REGULATOR RV3488"/>
    <property type="match status" value="1"/>
</dbReference>
<keyword evidence="3" id="KW-1185">Reference proteome</keyword>
<organism evidence="2 3">
    <name type="scientific">Glutamicibacter ardleyensis</name>
    <dbReference type="NCBI Taxonomy" id="225894"/>
    <lineage>
        <taxon>Bacteria</taxon>
        <taxon>Bacillati</taxon>
        <taxon>Actinomycetota</taxon>
        <taxon>Actinomycetes</taxon>
        <taxon>Micrococcales</taxon>
        <taxon>Micrococcaceae</taxon>
        <taxon>Glutamicibacter</taxon>
    </lineage>
</organism>
<gene>
    <name evidence="2" type="ORF">GCM10007173_23570</name>
</gene>
<evidence type="ECO:0000313" key="2">
    <source>
        <dbReference type="EMBL" id="GGJ63923.1"/>
    </source>
</evidence>
<protein>
    <submittedName>
        <fullName evidence="2">PadR family transcriptional regulator</fullName>
    </submittedName>
</protein>
<dbReference type="InterPro" id="IPR005149">
    <property type="entry name" value="Tscrpt_reg_PadR_N"/>
</dbReference>
<feature type="domain" description="Transcription regulator PadR N-terminal" evidence="1">
    <location>
        <begin position="21"/>
        <end position="91"/>
    </location>
</feature>
<dbReference type="InterPro" id="IPR036388">
    <property type="entry name" value="WH-like_DNA-bd_sf"/>
</dbReference>
<comment type="caution">
    <text evidence="2">The sequence shown here is derived from an EMBL/GenBank/DDBJ whole genome shotgun (WGS) entry which is preliminary data.</text>
</comment>
<proteinExistence type="predicted"/>
<dbReference type="Pfam" id="PF03551">
    <property type="entry name" value="PadR"/>
    <property type="match status" value="1"/>
</dbReference>
<evidence type="ECO:0000313" key="3">
    <source>
        <dbReference type="Proteomes" id="UP000606115"/>
    </source>
</evidence>
<dbReference type="InterPro" id="IPR052509">
    <property type="entry name" value="Metal_resp_DNA-bind_regulator"/>
</dbReference>
<dbReference type="GeneID" id="303304713"/>
<reference evidence="3" key="1">
    <citation type="journal article" date="2019" name="Int. J. Syst. Evol. Microbiol.">
        <title>The Global Catalogue of Microorganisms (GCM) 10K type strain sequencing project: providing services to taxonomists for standard genome sequencing and annotation.</title>
        <authorList>
            <consortium name="The Broad Institute Genomics Platform"/>
            <consortium name="The Broad Institute Genome Sequencing Center for Infectious Disease"/>
            <person name="Wu L."/>
            <person name="Ma J."/>
        </authorList>
    </citation>
    <scope>NUCLEOTIDE SEQUENCE [LARGE SCALE GENOMIC DNA]</scope>
    <source>
        <strain evidence="3">CGMCC 1.3685</strain>
    </source>
</reference>
<dbReference type="EMBL" id="BMKX01000005">
    <property type="protein sequence ID" value="GGJ63923.1"/>
    <property type="molecule type" value="Genomic_DNA"/>
</dbReference>
<dbReference type="Gene3D" id="1.10.10.10">
    <property type="entry name" value="Winged helix-like DNA-binding domain superfamily/Winged helix DNA-binding domain"/>
    <property type="match status" value="1"/>
</dbReference>
<name>A0ABQ2DMF6_9MICC</name>
<dbReference type="SUPFAM" id="SSF46785">
    <property type="entry name" value="Winged helix' DNA-binding domain"/>
    <property type="match status" value="1"/>
</dbReference>
<sequence>MNLNAEKIATNLRKGVLEYCVLALLSERDMYGLEIANQLVELELTASEGSLYPLLARMKDAGSVATRWEQVDGSRSRKYYAITGNGRQSLELFGSVWGQLSYQVDGLLGGHHV</sequence>
<dbReference type="Proteomes" id="UP000606115">
    <property type="component" value="Unassembled WGS sequence"/>
</dbReference>
<evidence type="ECO:0000259" key="1">
    <source>
        <dbReference type="Pfam" id="PF03551"/>
    </source>
</evidence>
<dbReference type="PANTHER" id="PTHR33169">
    <property type="entry name" value="PADR-FAMILY TRANSCRIPTIONAL REGULATOR"/>
    <property type="match status" value="1"/>
</dbReference>
<dbReference type="InterPro" id="IPR036390">
    <property type="entry name" value="WH_DNA-bd_sf"/>
</dbReference>
<dbReference type="RefSeq" id="WP_096254593.1">
    <property type="nucleotide sequence ID" value="NZ_BMKX01000005.1"/>
</dbReference>